<evidence type="ECO:0000256" key="8">
    <source>
        <dbReference type="ARBA" id="ARBA00022989"/>
    </source>
</evidence>
<dbReference type="GO" id="GO:0000155">
    <property type="term" value="F:phosphorelay sensor kinase activity"/>
    <property type="evidence" value="ECO:0007669"/>
    <property type="project" value="InterPro"/>
</dbReference>
<dbReference type="InterPro" id="IPR003661">
    <property type="entry name" value="HisK_dim/P_dom"/>
</dbReference>
<comment type="caution">
    <text evidence="12">The sequence shown here is derived from an EMBL/GenBank/DDBJ whole genome shotgun (WGS) entry which is preliminary data.</text>
</comment>
<dbReference type="SMART" id="SM00388">
    <property type="entry name" value="HisKA"/>
    <property type="match status" value="1"/>
</dbReference>
<dbReference type="InterPro" id="IPR050351">
    <property type="entry name" value="BphY/WalK/GraS-like"/>
</dbReference>
<evidence type="ECO:0000313" key="13">
    <source>
        <dbReference type="Proteomes" id="UP000011910"/>
    </source>
</evidence>
<keyword evidence="7" id="KW-0418">Kinase</keyword>
<dbReference type="Gene3D" id="1.10.287.130">
    <property type="match status" value="1"/>
</dbReference>
<comment type="subcellular location">
    <subcellularLocation>
        <location evidence="2">Cell membrane</location>
        <topology evidence="2">Multi-pass membrane protein</topology>
    </subcellularLocation>
</comment>
<evidence type="ECO:0000259" key="11">
    <source>
        <dbReference type="SMART" id="SM00388"/>
    </source>
</evidence>
<keyword evidence="5 12" id="KW-0808">Transferase</keyword>
<evidence type="ECO:0000256" key="9">
    <source>
        <dbReference type="ARBA" id="ARBA00023136"/>
    </source>
</evidence>
<dbReference type="Proteomes" id="UP000011910">
    <property type="component" value="Unassembled WGS sequence"/>
</dbReference>
<dbReference type="eggNOG" id="COG5002">
    <property type="taxonomic scope" value="Bacteria"/>
</dbReference>
<keyword evidence="8 10" id="KW-1133">Transmembrane helix</keyword>
<keyword evidence="6 10" id="KW-0812">Transmembrane</keyword>
<dbReference type="OrthoDB" id="1933776at2"/>
<evidence type="ECO:0000256" key="3">
    <source>
        <dbReference type="ARBA" id="ARBA00012438"/>
    </source>
</evidence>
<proteinExistence type="predicted"/>
<accession>M7N4D5</accession>
<sequence>MTRTNVLLLSLVMSLAMLGLIFFQLYWIRAAVQLKEEELARHVQEALVEVSQKLEKQEVIRFTYRQSDIRIWGNQIAVTKLPPAQAQGRAEMPAGTVYRSLPGPQEGGHVAPLPLDSGNTIALIPIDSVRSRVKVENGQVVWRPQASGDRRPSPAEAQAYQEVSKALQDRLYERQQMDNFYMRQFRTEALSLKKRIDSLQIDTLLQQALRQRGVDADYHWAVVEGPHKQLVYQSARVLTDTASLYQAALFPNDIFRSNSYLSVYFPNQTRYLLSRMGATLASSGLLILIVMGCFGYAVQTILRQKKLSEMKSDFVNNMTHELKTPIATVSMACEALADPDLLRQPNILERYLGIIRQENRRLGQQVEKVLQIARLERQKPSLKLEPVDAHTLIEEVADIYRLQLPEGALYTCSWKLIPPCCRPIACS</sequence>
<organism evidence="12 13">
    <name type="scientific">Cesiribacter andamanensis AMV16</name>
    <dbReference type="NCBI Taxonomy" id="1279009"/>
    <lineage>
        <taxon>Bacteria</taxon>
        <taxon>Pseudomonadati</taxon>
        <taxon>Bacteroidota</taxon>
        <taxon>Cytophagia</taxon>
        <taxon>Cytophagales</taxon>
        <taxon>Cesiribacteraceae</taxon>
        <taxon>Cesiribacter</taxon>
    </lineage>
</organism>
<dbReference type="Pfam" id="PF00512">
    <property type="entry name" value="HisKA"/>
    <property type="match status" value="1"/>
</dbReference>
<evidence type="ECO:0000256" key="1">
    <source>
        <dbReference type="ARBA" id="ARBA00000085"/>
    </source>
</evidence>
<dbReference type="GO" id="GO:0016036">
    <property type="term" value="P:cellular response to phosphate starvation"/>
    <property type="evidence" value="ECO:0007669"/>
    <property type="project" value="TreeGrafter"/>
</dbReference>
<evidence type="ECO:0000256" key="5">
    <source>
        <dbReference type="ARBA" id="ARBA00022679"/>
    </source>
</evidence>
<dbReference type="GO" id="GO:0004721">
    <property type="term" value="F:phosphoprotein phosphatase activity"/>
    <property type="evidence" value="ECO:0007669"/>
    <property type="project" value="TreeGrafter"/>
</dbReference>
<feature type="transmembrane region" description="Helical" evidence="10">
    <location>
        <begin position="278"/>
        <end position="298"/>
    </location>
</feature>
<dbReference type="GO" id="GO:0005886">
    <property type="term" value="C:plasma membrane"/>
    <property type="evidence" value="ECO:0007669"/>
    <property type="project" value="UniProtKB-SubCell"/>
</dbReference>
<dbReference type="PANTHER" id="PTHR45453:SF2">
    <property type="entry name" value="HISTIDINE KINASE"/>
    <property type="match status" value="1"/>
</dbReference>
<dbReference type="EC" id="2.7.13.3" evidence="3"/>
<evidence type="ECO:0000313" key="12">
    <source>
        <dbReference type="EMBL" id="EMR02152.1"/>
    </source>
</evidence>
<dbReference type="SUPFAM" id="SSF47384">
    <property type="entry name" value="Homodimeric domain of signal transducing histidine kinase"/>
    <property type="match status" value="1"/>
</dbReference>
<evidence type="ECO:0000256" key="7">
    <source>
        <dbReference type="ARBA" id="ARBA00022777"/>
    </source>
</evidence>
<keyword evidence="4" id="KW-1003">Cell membrane</keyword>
<evidence type="ECO:0000256" key="6">
    <source>
        <dbReference type="ARBA" id="ARBA00022692"/>
    </source>
</evidence>
<evidence type="ECO:0000256" key="10">
    <source>
        <dbReference type="SAM" id="Phobius"/>
    </source>
</evidence>
<dbReference type="InterPro" id="IPR036097">
    <property type="entry name" value="HisK_dim/P_sf"/>
</dbReference>
<comment type="catalytic activity">
    <reaction evidence="1">
        <text>ATP + protein L-histidine = ADP + protein N-phospho-L-histidine.</text>
        <dbReference type="EC" id="2.7.13.3"/>
    </reaction>
</comment>
<feature type="transmembrane region" description="Helical" evidence="10">
    <location>
        <begin position="6"/>
        <end position="28"/>
    </location>
</feature>
<name>M7N4D5_9BACT</name>
<dbReference type="AlphaFoldDB" id="M7N4D5"/>
<keyword evidence="9 10" id="KW-0472">Membrane</keyword>
<protein>
    <recommendedName>
        <fullName evidence="3">histidine kinase</fullName>
        <ecNumber evidence="3">2.7.13.3</ecNumber>
    </recommendedName>
</protein>
<keyword evidence="13" id="KW-1185">Reference proteome</keyword>
<reference evidence="12 13" key="1">
    <citation type="journal article" date="2013" name="Genome Announc.">
        <title>Draft Genome Sequence of Cesiribacter andamanensis Strain AMV16T, Isolated from a Soil Sample from a Mud Volcano in the Andaman Islands, India.</title>
        <authorList>
            <person name="Shivaji S."/>
            <person name="Ara S."/>
            <person name="Begum Z."/>
            <person name="Srinivas T.N."/>
            <person name="Singh A."/>
            <person name="Kumar Pinnaka A."/>
        </authorList>
    </citation>
    <scope>NUCLEOTIDE SEQUENCE [LARGE SCALE GENOMIC DNA]</scope>
    <source>
        <strain evidence="12 13">AMV16</strain>
    </source>
</reference>
<dbReference type="EMBL" id="AODQ01000071">
    <property type="protein sequence ID" value="EMR02152.1"/>
    <property type="molecule type" value="Genomic_DNA"/>
</dbReference>
<evidence type="ECO:0000256" key="4">
    <source>
        <dbReference type="ARBA" id="ARBA00022475"/>
    </source>
</evidence>
<dbReference type="RefSeq" id="WP_009196103.1">
    <property type="nucleotide sequence ID" value="NZ_AODQ01000071.1"/>
</dbReference>
<evidence type="ECO:0000256" key="2">
    <source>
        <dbReference type="ARBA" id="ARBA00004651"/>
    </source>
</evidence>
<dbReference type="PANTHER" id="PTHR45453">
    <property type="entry name" value="PHOSPHATE REGULON SENSOR PROTEIN PHOR"/>
    <property type="match status" value="1"/>
</dbReference>
<gene>
    <name evidence="12" type="primary">phoR_3</name>
    <name evidence="12" type="ORF">ADICEAN_02714</name>
</gene>
<dbReference type="STRING" id="1279009.ADICEAN_02714"/>
<feature type="domain" description="Signal transduction histidine kinase dimerisation/phosphoacceptor" evidence="11">
    <location>
        <begin position="310"/>
        <end position="378"/>
    </location>
</feature>
<dbReference type="CDD" id="cd00082">
    <property type="entry name" value="HisKA"/>
    <property type="match status" value="1"/>
</dbReference>